<dbReference type="Proteomes" id="UP000828048">
    <property type="component" value="Chromosome 5"/>
</dbReference>
<protein>
    <submittedName>
        <fullName evidence="1">Uncharacterized protein</fullName>
    </submittedName>
</protein>
<keyword evidence="2" id="KW-1185">Reference proteome</keyword>
<accession>A0ACB7XZZ5</accession>
<sequence length="88" mass="9862">MKAHHREKPHILQSGKAFTAKGMQVLELVGKETMDVLITETGIQVQGNMKEGQPQDYEDQLFEEVTFDRCFYIYGGTGGVGQPLYSPI</sequence>
<reference evidence="1 2" key="1">
    <citation type="journal article" date="2021" name="Hortic Res">
        <title>High-quality reference genome and annotation aids understanding of berry development for evergreen blueberry (Vaccinium darrowii).</title>
        <authorList>
            <person name="Yu J."/>
            <person name="Hulse-Kemp A.M."/>
            <person name="Babiker E."/>
            <person name="Staton M."/>
        </authorList>
    </citation>
    <scope>NUCLEOTIDE SEQUENCE [LARGE SCALE GENOMIC DNA]</scope>
    <source>
        <strain evidence="2">cv. NJ 8807/NJ 8810</strain>
        <tissue evidence="1">Young leaf</tissue>
    </source>
</reference>
<dbReference type="EMBL" id="CM037155">
    <property type="protein sequence ID" value="KAH7846509.1"/>
    <property type="molecule type" value="Genomic_DNA"/>
</dbReference>
<comment type="caution">
    <text evidence="1">The sequence shown here is derived from an EMBL/GenBank/DDBJ whole genome shotgun (WGS) entry which is preliminary data.</text>
</comment>
<evidence type="ECO:0000313" key="2">
    <source>
        <dbReference type="Proteomes" id="UP000828048"/>
    </source>
</evidence>
<evidence type="ECO:0000313" key="1">
    <source>
        <dbReference type="EMBL" id="KAH7846509.1"/>
    </source>
</evidence>
<organism evidence="1 2">
    <name type="scientific">Vaccinium darrowii</name>
    <dbReference type="NCBI Taxonomy" id="229202"/>
    <lineage>
        <taxon>Eukaryota</taxon>
        <taxon>Viridiplantae</taxon>
        <taxon>Streptophyta</taxon>
        <taxon>Embryophyta</taxon>
        <taxon>Tracheophyta</taxon>
        <taxon>Spermatophyta</taxon>
        <taxon>Magnoliopsida</taxon>
        <taxon>eudicotyledons</taxon>
        <taxon>Gunneridae</taxon>
        <taxon>Pentapetalae</taxon>
        <taxon>asterids</taxon>
        <taxon>Ericales</taxon>
        <taxon>Ericaceae</taxon>
        <taxon>Vaccinioideae</taxon>
        <taxon>Vaccinieae</taxon>
        <taxon>Vaccinium</taxon>
    </lineage>
</organism>
<name>A0ACB7XZZ5_9ERIC</name>
<gene>
    <name evidence="1" type="ORF">Vadar_014779</name>
</gene>
<proteinExistence type="predicted"/>